<evidence type="ECO:0000313" key="2">
    <source>
        <dbReference type="Proteomes" id="UP000191448"/>
    </source>
</evidence>
<organism evidence="1 2">
    <name type="scientific">Clostridium thermobutyricum DSM 4928</name>
    <dbReference type="NCBI Taxonomy" id="1121339"/>
    <lineage>
        <taxon>Bacteria</taxon>
        <taxon>Bacillati</taxon>
        <taxon>Bacillota</taxon>
        <taxon>Clostridia</taxon>
        <taxon>Eubacteriales</taxon>
        <taxon>Clostridiaceae</taxon>
        <taxon>Clostridium</taxon>
    </lineage>
</organism>
<evidence type="ECO:0000313" key="1">
    <source>
        <dbReference type="EMBL" id="OPX47914.1"/>
    </source>
</evidence>
<dbReference type="EMBL" id="LTAY01000037">
    <property type="protein sequence ID" value="OPX47914.1"/>
    <property type="molecule type" value="Genomic_DNA"/>
</dbReference>
<dbReference type="Proteomes" id="UP000191448">
    <property type="component" value="Unassembled WGS sequence"/>
</dbReference>
<sequence>MIDNKENLEKIRNNLIKEVSDEKFQYEIVRCLKEGNKEFESDRKKNKKPIDSYKSSKGMDRAKKIGDMICNSKEFNKIGVKVDVFLSQGIPVIYLKDIMFTIKSLKDSKDILKNNSDYIKKYSKLNRKLNPQISIDTIFDEESNNFVYNYYGVIVYHISNAGILEFVKFIFLNENTKEILLEISVNKNIINSEEKITSKEPEIVSEDNIKGKSLKKLLRIK</sequence>
<name>A0A1V4SVF3_9CLOT</name>
<comment type="caution">
    <text evidence="1">The sequence shown here is derived from an EMBL/GenBank/DDBJ whole genome shotgun (WGS) entry which is preliminary data.</text>
</comment>
<protein>
    <submittedName>
        <fullName evidence="1">Uncharacterized protein</fullName>
    </submittedName>
</protein>
<proteinExistence type="predicted"/>
<dbReference type="AlphaFoldDB" id="A0A1V4SVF3"/>
<accession>A0A1V4SVF3</accession>
<reference evidence="1 2" key="1">
    <citation type="submission" date="2016-02" db="EMBL/GenBank/DDBJ databases">
        <title>Genome sequence of Clostridium thermobutyricum DSM 4928.</title>
        <authorList>
            <person name="Poehlein A."/>
            <person name="Daniel R."/>
        </authorList>
    </citation>
    <scope>NUCLEOTIDE SEQUENCE [LARGE SCALE GENOMIC DNA]</scope>
    <source>
        <strain evidence="1 2">DSM 4928</strain>
    </source>
</reference>
<gene>
    <name evidence="1" type="ORF">CLTHE_14850</name>
</gene>
<dbReference type="OrthoDB" id="9924247at2"/>
<dbReference type="RefSeq" id="WP_080022685.1">
    <property type="nucleotide sequence ID" value="NZ_LTAY01000037.1"/>
</dbReference>